<keyword evidence="1" id="KW-0732">Signal</keyword>
<evidence type="ECO:0000259" key="2">
    <source>
        <dbReference type="SMART" id="SM00458"/>
    </source>
</evidence>
<evidence type="ECO:0000313" key="3">
    <source>
        <dbReference type="EMBL" id="SDZ19364.1"/>
    </source>
</evidence>
<feature type="signal peptide" evidence="1">
    <location>
        <begin position="1"/>
        <end position="24"/>
    </location>
</feature>
<accession>A0A1H3R0M3</accession>
<dbReference type="STRING" id="589385.SAMN05421504_110208"/>
<evidence type="ECO:0000256" key="1">
    <source>
        <dbReference type="SAM" id="SignalP"/>
    </source>
</evidence>
<evidence type="ECO:0000313" key="4">
    <source>
        <dbReference type="Proteomes" id="UP000199515"/>
    </source>
</evidence>
<gene>
    <name evidence="3" type="ORF">SAMN05421504_110208</name>
</gene>
<dbReference type="Gene3D" id="2.80.10.50">
    <property type="match status" value="1"/>
</dbReference>
<dbReference type="OrthoDB" id="3444343at2"/>
<feature type="domain" description="Ricin B lectin" evidence="2">
    <location>
        <begin position="32"/>
        <end position="178"/>
    </location>
</feature>
<keyword evidence="4" id="KW-1185">Reference proteome</keyword>
<dbReference type="CDD" id="cd00161">
    <property type="entry name" value="beta-trefoil_Ricin-like"/>
    <property type="match status" value="1"/>
</dbReference>
<dbReference type="InterPro" id="IPR000772">
    <property type="entry name" value="Ricin_B_lectin"/>
</dbReference>
<reference evidence="3 4" key="1">
    <citation type="submission" date="2016-10" db="EMBL/GenBank/DDBJ databases">
        <authorList>
            <person name="de Groot N.N."/>
        </authorList>
    </citation>
    <scope>NUCLEOTIDE SEQUENCE [LARGE SCALE GENOMIC DNA]</scope>
    <source>
        <strain evidence="3 4">CPCC 202699</strain>
    </source>
</reference>
<dbReference type="RefSeq" id="WP_091297317.1">
    <property type="nucleotide sequence ID" value="NZ_FNON01000010.1"/>
</dbReference>
<proteinExistence type="predicted"/>
<dbReference type="GO" id="GO:0030246">
    <property type="term" value="F:carbohydrate binding"/>
    <property type="evidence" value="ECO:0007669"/>
    <property type="project" value="UniProtKB-KW"/>
</dbReference>
<sequence>MKRLLGALALASAVSATALGSAQAAPQAPKLASAVLIHNAATGMCVDLPEFGPGEPDGPVNQWYCRPTNDNQYFMIQQSGTNAAGTPFYRFVNTSDGLCLDLPYYDSAPAGTEVSEYYCRSNDNQDWYLEPRPNDTYFIRNVKADQCLDVPGYADGGPDARLGIYPCRENDDHEWWFG</sequence>
<dbReference type="Pfam" id="PF14200">
    <property type="entry name" value="RicinB_lectin_2"/>
    <property type="match status" value="1"/>
</dbReference>
<protein>
    <submittedName>
        <fullName evidence="3">Ricin-type beta-trefoil lectin domain-containing protein</fullName>
    </submittedName>
</protein>
<dbReference type="Proteomes" id="UP000199515">
    <property type="component" value="Unassembled WGS sequence"/>
</dbReference>
<dbReference type="SMART" id="SM00458">
    <property type="entry name" value="RICIN"/>
    <property type="match status" value="1"/>
</dbReference>
<feature type="chain" id="PRO_5011592894" evidence="1">
    <location>
        <begin position="25"/>
        <end position="178"/>
    </location>
</feature>
<dbReference type="SUPFAM" id="SSF50370">
    <property type="entry name" value="Ricin B-like lectins"/>
    <property type="match status" value="1"/>
</dbReference>
<organism evidence="3 4">
    <name type="scientific">Amycolatopsis xylanica</name>
    <dbReference type="NCBI Taxonomy" id="589385"/>
    <lineage>
        <taxon>Bacteria</taxon>
        <taxon>Bacillati</taxon>
        <taxon>Actinomycetota</taxon>
        <taxon>Actinomycetes</taxon>
        <taxon>Pseudonocardiales</taxon>
        <taxon>Pseudonocardiaceae</taxon>
        <taxon>Amycolatopsis</taxon>
    </lineage>
</organism>
<dbReference type="InterPro" id="IPR035992">
    <property type="entry name" value="Ricin_B-like_lectins"/>
</dbReference>
<name>A0A1H3R0M3_9PSEU</name>
<dbReference type="PROSITE" id="PS50231">
    <property type="entry name" value="RICIN_B_LECTIN"/>
    <property type="match status" value="1"/>
</dbReference>
<keyword evidence="3" id="KW-0430">Lectin</keyword>
<dbReference type="AlphaFoldDB" id="A0A1H3R0M3"/>
<dbReference type="EMBL" id="FNON01000010">
    <property type="protein sequence ID" value="SDZ19364.1"/>
    <property type="molecule type" value="Genomic_DNA"/>
</dbReference>